<dbReference type="InterPro" id="IPR013783">
    <property type="entry name" value="Ig-like_fold"/>
</dbReference>
<dbReference type="PROSITE" id="PS50853">
    <property type="entry name" value="FN3"/>
    <property type="match status" value="2"/>
</dbReference>
<dbReference type="EMBL" id="JADWDJ010000003">
    <property type="protein sequence ID" value="KAG5282855.1"/>
    <property type="molecule type" value="Genomic_DNA"/>
</dbReference>
<comment type="caution">
    <text evidence="4">The sequence shown here is derived from an EMBL/GenBank/DDBJ whole genome shotgun (WGS) entry which is preliminary data.</text>
</comment>
<proteinExistence type="predicted"/>
<organism evidence="4 5">
    <name type="scientific">Alosa alosa</name>
    <name type="common">allis shad</name>
    <dbReference type="NCBI Taxonomy" id="278164"/>
    <lineage>
        <taxon>Eukaryota</taxon>
        <taxon>Metazoa</taxon>
        <taxon>Chordata</taxon>
        <taxon>Craniata</taxon>
        <taxon>Vertebrata</taxon>
        <taxon>Euteleostomi</taxon>
        <taxon>Actinopterygii</taxon>
        <taxon>Neopterygii</taxon>
        <taxon>Teleostei</taxon>
        <taxon>Clupei</taxon>
        <taxon>Clupeiformes</taxon>
        <taxon>Clupeoidei</taxon>
        <taxon>Clupeidae</taxon>
        <taxon>Alosa</taxon>
    </lineage>
</organism>
<feature type="chain" id="PRO_5043843116" description="Fibronectin type-III domain-containing protein" evidence="2">
    <location>
        <begin position="22"/>
        <end position="466"/>
    </location>
</feature>
<dbReference type="CDD" id="cd00063">
    <property type="entry name" value="FN3"/>
    <property type="match status" value="1"/>
</dbReference>
<dbReference type="PROSITE" id="PS51257">
    <property type="entry name" value="PROKAR_LIPOPROTEIN"/>
    <property type="match status" value="1"/>
</dbReference>
<dbReference type="PANTHER" id="PTHR20859">
    <property type="entry name" value="INTERFERON/INTERLEUKIN RECEPTOR"/>
    <property type="match status" value="1"/>
</dbReference>
<dbReference type="SMART" id="SM00060">
    <property type="entry name" value="FN3"/>
    <property type="match status" value="3"/>
</dbReference>
<evidence type="ECO:0000313" key="5">
    <source>
        <dbReference type="Proteomes" id="UP000823561"/>
    </source>
</evidence>
<sequence length="466" mass="52123">MQTGRLAALAAVFSLSACVWLQPPSEVRMEAINTRYTLHWHWTPQGHTHTTCFTVQYKYSHQRVWNRSVCEGVCVQSCDLSTRLHFSGSYWLRVRAEYGGQRSNWSHHLKFTPEEDTLLGQPSILEVQGGVSTVTVRMGELLTHEGEAMSHLMADLTCRVQYWEKCTPEQWSEEDSDIPLLTLRDLKPHTEYCLRVCVFSSNYDKTSNYTHAQCTQTHGRRPVWQVTVGVCLVVCVLVLLTLTHLLRKKPKKSPKYTPSSLQGPPLSHLSLLHVGLEPCSQVAVETLWSEEDSDIPLLTLRDLKPHTEYCLRVCVFSSNYDKTSNYTHAQCTQTHGRRPVWQVTVGVCLVVCVLVLLTLTHLLRKKPKKSPKYTPSSLQGPPLSHLSLLHVGLEPCSQVAVETLVTVATVENNSGIMHVEAPAVARLAGAPAPYAGDPGSIPTPWSFPDPTLTLSPTHFLSFSTVL</sequence>
<dbReference type="GO" id="GO:0005886">
    <property type="term" value="C:plasma membrane"/>
    <property type="evidence" value="ECO:0007669"/>
    <property type="project" value="TreeGrafter"/>
</dbReference>
<keyword evidence="5" id="KW-1185">Reference proteome</keyword>
<evidence type="ECO:0000256" key="2">
    <source>
        <dbReference type="SAM" id="SignalP"/>
    </source>
</evidence>
<evidence type="ECO:0000313" key="4">
    <source>
        <dbReference type="EMBL" id="KAG5282855.1"/>
    </source>
</evidence>
<dbReference type="Proteomes" id="UP000823561">
    <property type="component" value="Chromosome 3"/>
</dbReference>
<dbReference type="Pfam" id="PF09294">
    <property type="entry name" value="Interfer-bind"/>
    <property type="match status" value="2"/>
</dbReference>
<dbReference type="AlphaFoldDB" id="A0AAV6H6R8"/>
<dbReference type="InterPro" id="IPR015373">
    <property type="entry name" value="Interferon/interleukin_rcp_dom"/>
</dbReference>
<feature type="domain" description="Fibronectin type-III" evidence="3">
    <location>
        <begin position="23"/>
        <end position="116"/>
    </location>
</feature>
<dbReference type="SUPFAM" id="SSF49265">
    <property type="entry name" value="Fibronectin type III"/>
    <property type="match status" value="3"/>
</dbReference>
<accession>A0AAV6H6R8</accession>
<evidence type="ECO:0000256" key="1">
    <source>
        <dbReference type="SAM" id="Phobius"/>
    </source>
</evidence>
<dbReference type="GO" id="GO:0004896">
    <property type="term" value="F:cytokine receptor activity"/>
    <property type="evidence" value="ECO:0007669"/>
    <property type="project" value="TreeGrafter"/>
</dbReference>
<feature type="domain" description="Fibronectin type-III" evidence="3">
    <location>
        <begin position="121"/>
        <end position="220"/>
    </location>
</feature>
<keyword evidence="1" id="KW-1133">Transmembrane helix</keyword>
<protein>
    <recommendedName>
        <fullName evidence="3">Fibronectin type-III domain-containing protein</fullName>
    </recommendedName>
</protein>
<dbReference type="InterPro" id="IPR003961">
    <property type="entry name" value="FN3_dom"/>
</dbReference>
<dbReference type="InterPro" id="IPR036116">
    <property type="entry name" value="FN3_sf"/>
</dbReference>
<dbReference type="InterPro" id="IPR050650">
    <property type="entry name" value="Type-II_Cytokine-TF_Rcpt"/>
</dbReference>
<dbReference type="PANTHER" id="PTHR20859:SF85">
    <property type="entry name" value="INTERFERON ALPHA_BETA RECEPTOR 1 ISOFORM X1"/>
    <property type="match status" value="1"/>
</dbReference>
<gene>
    <name evidence="4" type="ORF">AALO_G00035390</name>
</gene>
<keyword evidence="1" id="KW-0812">Transmembrane</keyword>
<dbReference type="Pfam" id="PF01108">
    <property type="entry name" value="Tissue_fac"/>
    <property type="match status" value="1"/>
</dbReference>
<feature type="transmembrane region" description="Helical" evidence="1">
    <location>
        <begin position="223"/>
        <end position="246"/>
    </location>
</feature>
<feature type="signal peptide" evidence="2">
    <location>
        <begin position="1"/>
        <end position="21"/>
    </location>
</feature>
<keyword evidence="2" id="KW-0732">Signal</keyword>
<evidence type="ECO:0000259" key="3">
    <source>
        <dbReference type="PROSITE" id="PS50853"/>
    </source>
</evidence>
<keyword evidence="1" id="KW-0472">Membrane</keyword>
<reference evidence="4" key="1">
    <citation type="submission" date="2020-10" db="EMBL/GenBank/DDBJ databases">
        <title>Chromosome-scale genome assembly of the Allis shad, Alosa alosa.</title>
        <authorList>
            <person name="Margot Z."/>
            <person name="Christophe K."/>
            <person name="Cabau C."/>
            <person name="Louis A."/>
            <person name="Berthelot C."/>
            <person name="Parey E."/>
            <person name="Roest Crollius H."/>
            <person name="Montfort J."/>
            <person name="Robinson-Rechavi M."/>
            <person name="Bucao C."/>
            <person name="Bouchez O."/>
            <person name="Gislard M."/>
            <person name="Lluch J."/>
            <person name="Milhes M."/>
            <person name="Lampietro C."/>
            <person name="Lopez Roques C."/>
            <person name="Donnadieu C."/>
            <person name="Braasch I."/>
            <person name="Desvignes T."/>
            <person name="Postlethwait J."/>
            <person name="Bobe J."/>
            <person name="Guiguen Y."/>
        </authorList>
    </citation>
    <scope>NUCLEOTIDE SEQUENCE</scope>
    <source>
        <strain evidence="4">M-15738</strain>
        <tissue evidence="4">Blood</tissue>
    </source>
</reference>
<dbReference type="Gene3D" id="2.60.40.10">
    <property type="entry name" value="Immunoglobulins"/>
    <property type="match status" value="2"/>
</dbReference>
<name>A0AAV6H6R8_9TELE</name>
<feature type="transmembrane region" description="Helical" evidence="1">
    <location>
        <begin position="343"/>
        <end position="363"/>
    </location>
</feature>